<reference evidence="8" key="1">
    <citation type="submission" date="2021-08" db="EMBL/GenBank/DDBJ databases">
        <title>Flavobacterium sp. strain CC-SYL302.</title>
        <authorList>
            <person name="Lin S.-Y."/>
            <person name="Lee T.-H."/>
            <person name="Young C.-C."/>
        </authorList>
    </citation>
    <scope>NUCLEOTIDE SEQUENCE</scope>
    <source>
        <strain evidence="8">CC-SYL302</strain>
    </source>
</reference>
<evidence type="ECO:0000259" key="7">
    <source>
        <dbReference type="PROSITE" id="PS51007"/>
    </source>
</evidence>
<dbReference type="InterPro" id="IPR009056">
    <property type="entry name" value="Cyt_c-like_dom"/>
</dbReference>
<feature type="transmembrane region" description="Helical" evidence="6">
    <location>
        <begin position="129"/>
        <end position="146"/>
    </location>
</feature>
<evidence type="ECO:0000313" key="9">
    <source>
        <dbReference type="Proteomes" id="UP001163328"/>
    </source>
</evidence>
<organism evidence="8 9">
    <name type="scientific">Flavobacterium agricola</name>
    <dbReference type="NCBI Taxonomy" id="2870839"/>
    <lineage>
        <taxon>Bacteria</taxon>
        <taxon>Pseudomonadati</taxon>
        <taxon>Bacteroidota</taxon>
        <taxon>Flavobacteriia</taxon>
        <taxon>Flavobacteriales</taxon>
        <taxon>Flavobacteriaceae</taxon>
        <taxon>Flavobacterium</taxon>
    </lineage>
</organism>
<evidence type="ECO:0000256" key="2">
    <source>
        <dbReference type="ARBA" id="ARBA00022723"/>
    </source>
</evidence>
<proteinExistence type="predicted"/>
<dbReference type="Gene3D" id="1.10.760.10">
    <property type="entry name" value="Cytochrome c-like domain"/>
    <property type="match status" value="1"/>
</dbReference>
<dbReference type="InterPro" id="IPR038414">
    <property type="entry name" value="CcoP_N_sf"/>
</dbReference>
<dbReference type="RefSeq" id="WP_264434971.1">
    <property type="nucleotide sequence ID" value="NZ_CP081495.1"/>
</dbReference>
<evidence type="ECO:0000256" key="3">
    <source>
        <dbReference type="ARBA" id="ARBA00023004"/>
    </source>
</evidence>
<dbReference type="Gene3D" id="6.10.280.130">
    <property type="match status" value="1"/>
</dbReference>
<feature type="transmembrane region" description="Helical" evidence="6">
    <location>
        <begin position="38"/>
        <end position="58"/>
    </location>
</feature>
<gene>
    <name evidence="8" type="ORF">K5I29_05865</name>
</gene>
<sequence length="315" mass="35226">MKKFFPPYVRVPLLFVLFYFAVEYTIDSGNQPAFVKYPIVLLLYGFFFLTLIAVEALVSATNKLLNRLLTPEQRAAQELEDNKPLSEAQWYKKLMARLTRSKSIEEEGTIVLDHDYDGIKELDNDLPPWWTALFYLTAIFGVVYLVKYEVLGYDNQDQEYVKEVAKAEEQIAIYNLTAPDKTSVDNVKLLTDPSDLAKGKAIYETNCIACHRPDGGGSIGPNLTDNYWILGGSVQDVFHTIMEGGRAGKGMIPWKDQIKPADIEKVTSYVLSLVGTNPADPKAPEGDLYVSETTATTSNETEVTETVVEEEGVTP</sequence>
<keyword evidence="6" id="KW-1133">Transmembrane helix</keyword>
<keyword evidence="2 4" id="KW-0479">Metal-binding</keyword>
<feature type="domain" description="Cytochrome c" evidence="7">
    <location>
        <begin position="194"/>
        <end position="274"/>
    </location>
</feature>
<evidence type="ECO:0000256" key="1">
    <source>
        <dbReference type="ARBA" id="ARBA00022617"/>
    </source>
</evidence>
<protein>
    <submittedName>
        <fullName evidence="8">C-type cytochrome</fullName>
    </submittedName>
</protein>
<name>A0ABY6M1J1_9FLAO</name>
<keyword evidence="6" id="KW-0812">Transmembrane</keyword>
<dbReference type="Pfam" id="PF13442">
    <property type="entry name" value="Cytochrome_CBB3"/>
    <property type="match status" value="1"/>
</dbReference>
<dbReference type="PANTHER" id="PTHR33751:SF1">
    <property type="entry name" value="CBB3-TYPE CYTOCHROME C OXIDASE SUBUNIT FIXP"/>
    <property type="match status" value="1"/>
</dbReference>
<keyword evidence="3 4" id="KW-0408">Iron</keyword>
<dbReference type="SUPFAM" id="SSF46626">
    <property type="entry name" value="Cytochrome c"/>
    <property type="match status" value="1"/>
</dbReference>
<dbReference type="EMBL" id="CP081495">
    <property type="protein sequence ID" value="UYW02418.1"/>
    <property type="molecule type" value="Genomic_DNA"/>
</dbReference>
<dbReference type="InterPro" id="IPR032858">
    <property type="entry name" value="CcoP_N"/>
</dbReference>
<keyword evidence="1 4" id="KW-0349">Heme</keyword>
<feature type="compositionally biased region" description="Low complexity" evidence="5">
    <location>
        <begin position="292"/>
        <end position="306"/>
    </location>
</feature>
<feature type="transmembrane region" description="Helical" evidence="6">
    <location>
        <begin position="7"/>
        <end position="26"/>
    </location>
</feature>
<evidence type="ECO:0000256" key="5">
    <source>
        <dbReference type="SAM" id="MobiDB-lite"/>
    </source>
</evidence>
<keyword evidence="6" id="KW-0472">Membrane</keyword>
<dbReference type="Pfam" id="PF14715">
    <property type="entry name" value="FixP_N"/>
    <property type="match status" value="1"/>
</dbReference>
<dbReference type="Proteomes" id="UP001163328">
    <property type="component" value="Chromosome"/>
</dbReference>
<evidence type="ECO:0000256" key="4">
    <source>
        <dbReference type="PROSITE-ProRule" id="PRU00433"/>
    </source>
</evidence>
<evidence type="ECO:0000313" key="8">
    <source>
        <dbReference type="EMBL" id="UYW02418.1"/>
    </source>
</evidence>
<dbReference type="InterPro" id="IPR050597">
    <property type="entry name" value="Cytochrome_c_Oxidase_Subunit"/>
</dbReference>
<evidence type="ECO:0000256" key="6">
    <source>
        <dbReference type="SAM" id="Phobius"/>
    </source>
</evidence>
<dbReference type="InterPro" id="IPR036909">
    <property type="entry name" value="Cyt_c-like_dom_sf"/>
</dbReference>
<feature type="region of interest" description="Disordered" evidence="5">
    <location>
        <begin position="292"/>
        <end position="315"/>
    </location>
</feature>
<dbReference type="PANTHER" id="PTHR33751">
    <property type="entry name" value="CBB3-TYPE CYTOCHROME C OXIDASE SUBUNIT FIXP"/>
    <property type="match status" value="1"/>
</dbReference>
<accession>A0ABY6M1J1</accession>
<keyword evidence="9" id="KW-1185">Reference proteome</keyword>
<dbReference type="PROSITE" id="PS51007">
    <property type="entry name" value="CYTC"/>
    <property type="match status" value="1"/>
</dbReference>